<keyword evidence="2" id="KW-1185">Reference proteome</keyword>
<sequence length="80" mass="9351">MEHKTDFHEARSRGHAWQARFFAAMASRRCKVLRCAKQDAERELGYEALHAAVKARRFHLVECGDQYVIICDSNQVRVHH</sequence>
<organism evidence="1 2">
    <name type="scientific">Salipiger pallidus</name>
    <dbReference type="NCBI Taxonomy" id="1775170"/>
    <lineage>
        <taxon>Bacteria</taxon>
        <taxon>Pseudomonadati</taxon>
        <taxon>Pseudomonadota</taxon>
        <taxon>Alphaproteobacteria</taxon>
        <taxon>Rhodobacterales</taxon>
        <taxon>Roseobacteraceae</taxon>
        <taxon>Salipiger</taxon>
    </lineage>
</organism>
<name>A0A8J2ZJC4_9RHOB</name>
<reference evidence="1" key="2">
    <citation type="submission" date="2020-09" db="EMBL/GenBank/DDBJ databases">
        <authorList>
            <person name="Sun Q."/>
            <person name="Zhou Y."/>
        </authorList>
    </citation>
    <scope>NUCLEOTIDE SEQUENCE</scope>
    <source>
        <strain evidence="1">CGMCC 1.15762</strain>
    </source>
</reference>
<proteinExistence type="predicted"/>
<evidence type="ECO:0008006" key="3">
    <source>
        <dbReference type="Google" id="ProtNLM"/>
    </source>
</evidence>
<evidence type="ECO:0000313" key="2">
    <source>
        <dbReference type="Proteomes" id="UP000617145"/>
    </source>
</evidence>
<comment type="caution">
    <text evidence="1">The sequence shown here is derived from an EMBL/GenBank/DDBJ whole genome shotgun (WGS) entry which is preliminary data.</text>
</comment>
<dbReference type="EMBL" id="BMJV01000003">
    <property type="protein sequence ID" value="GGG70781.1"/>
    <property type="molecule type" value="Genomic_DNA"/>
</dbReference>
<accession>A0A8J2ZJC4</accession>
<reference evidence="1" key="1">
    <citation type="journal article" date="2014" name="Int. J. Syst. Evol. Microbiol.">
        <title>Complete genome sequence of Corynebacterium casei LMG S-19264T (=DSM 44701T), isolated from a smear-ripened cheese.</title>
        <authorList>
            <consortium name="US DOE Joint Genome Institute (JGI-PGF)"/>
            <person name="Walter F."/>
            <person name="Albersmeier A."/>
            <person name="Kalinowski J."/>
            <person name="Ruckert C."/>
        </authorList>
    </citation>
    <scope>NUCLEOTIDE SEQUENCE</scope>
    <source>
        <strain evidence="1">CGMCC 1.15762</strain>
    </source>
</reference>
<evidence type="ECO:0000313" key="1">
    <source>
        <dbReference type="EMBL" id="GGG70781.1"/>
    </source>
</evidence>
<gene>
    <name evidence="1" type="ORF">GCM10011415_18080</name>
</gene>
<dbReference type="Proteomes" id="UP000617145">
    <property type="component" value="Unassembled WGS sequence"/>
</dbReference>
<dbReference type="AlphaFoldDB" id="A0A8J2ZJC4"/>
<dbReference type="RefSeq" id="WP_188789897.1">
    <property type="nucleotide sequence ID" value="NZ_BMJV01000003.1"/>
</dbReference>
<protein>
    <recommendedName>
        <fullName evidence="3">N-(5'-phosphoribosyl)anthranilate isomerase</fullName>
    </recommendedName>
</protein>